<evidence type="ECO:0000313" key="1">
    <source>
        <dbReference type="EMBL" id="MBW8483091.1"/>
    </source>
</evidence>
<dbReference type="CDD" id="cd06558">
    <property type="entry name" value="crotonase-like"/>
    <property type="match status" value="1"/>
</dbReference>
<protein>
    <submittedName>
        <fullName evidence="1">Enoyl-CoA hydratase/isomerase family protein</fullName>
    </submittedName>
</protein>
<dbReference type="EMBL" id="JAIBOA010000006">
    <property type="protein sequence ID" value="MBW8483091.1"/>
    <property type="molecule type" value="Genomic_DNA"/>
</dbReference>
<comment type="caution">
    <text evidence="1">The sequence shown here is derived from an EMBL/GenBank/DDBJ whole genome shotgun (WGS) entry which is preliminary data.</text>
</comment>
<dbReference type="Proteomes" id="UP000774570">
    <property type="component" value="Unassembled WGS sequence"/>
</dbReference>
<dbReference type="Pfam" id="PF00378">
    <property type="entry name" value="ECH_1"/>
    <property type="match status" value="1"/>
</dbReference>
<organism evidence="1 2">
    <name type="scientific">Actinomadura parmotrematis</name>
    <dbReference type="NCBI Taxonomy" id="2864039"/>
    <lineage>
        <taxon>Bacteria</taxon>
        <taxon>Bacillati</taxon>
        <taxon>Actinomycetota</taxon>
        <taxon>Actinomycetes</taxon>
        <taxon>Streptosporangiales</taxon>
        <taxon>Thermomonosporaceae</taxon>
        <taxon>Actinomadura</taxon>
    </lineage>
</organism>
<dbReference type="Gene3D" id="3.90.226.10">
    <property type="entry name" value="2-enoyl-CoA Hydratase, Chain A, domain 1"/>
    <property type="match status" value="1"/>
</dbReference>
<reference evidence="1 2" key="1">
    <citation type="submission" date="2021-07" db="EMBL/GenBank/DDBJ databases">
        <title>Actinomadura sp. PM05-2 isolated from lichen.</title>
        <authorList>
            <person name="Somphong A."/>
            <person name="Phongsopitanun W."/>
            <person name="Tanasupawat S."/>
            <person name="Peongsungnone V."/>
        </authorList>
    </citation>
    <scope>NUCLEOTIDE SEQUENCE [LARGE SCALE GENOMIC DNA]</scope>
    <source>
        <strain evidence="1 2">PM05-2</strain>
    </source>
</reference>
<dbReference type="PANTHER" id="PTHR43459:SF1">
    <property type="entry name" value="EG:BACN32G11.4 PROTEIN"/>
    <property type="match status" value="1"/>
</dbReference>
<accession>A0ABS7FRV6</accession>
<keyword evidence="2" id="KW-1185">Reference proteome</keyword>
<sequence>MSDPGKLNILSAALTVQLRDALAGLAADRDVRAIVLTGADPGFSAGGDLDLMAEAIDGLAGEEGATLPWRWIRYQFGGLVRLMAGTDALVVSALNGAAAGVGLALAFASDLVVASERAVLVPAFGRLGLLPEVGTSWHLTHRLGYQRAVQYHLSGDHLDAATALECGLVNEVVPHGELLERALWWCGRALEMPAHAQHMALPLLRQAAGLTWEQSLVMEEFAEPACFTTGAFGRAVEALRRR</sequence>
<name>A0ABS7FRV6_9ACTN</name>
<proteinExistence type="predicted"/>
<dbReference type="InterPro" id="IPR001753">
    <property type="entry name" value="Enoyl-CoA_hydra/iso"/>
</dbReference>
<dbReference type="SUPFAM" id="SSF52096">
    <property type="entry name" value="ClpP/crotonase"/>
    <property type="match status" value="1"/>
</dbReference>
<evidence type="ECO:0000313" key="2">
    <source>
        <dbReference type="Proteomes" id="UP000774570"/>
    </source>
</evidence>
<dbReference type="InterPro" id="IPR029045">
    <property type="entry name" value="ClpP/crotonase-like_dom_sf"/>
</dbReference>
<gene>
    <name evidence="1" type="ORF">K1Y72_11970</name>
</gene>
<dbReference type="PANTHER" id="PTHR43459">
    <property type="entry name" value="ENOYL-COA HYDRATASE"/>
    <property type="match status" value="1"/>
</dbReference>